<dbReference type="SUPFAM" id="SSF56645">
    <property type="entry name" value="Acyl-CoA dehydrogenase NM domain-like"/>
    <property type="match status" value="1"/>
</dbReference>
<dbReference type="InterPro" id="IPR036250">
    <property type="entry name" value="AcylCo_DH-like_C"/>
</dbReference>
<evidence type="ECO:0000256" key="3">
    <source>
        <dbReference type="ARBA" id="ARBA00022630"/>
    </source>
</evidence>
<gene>
    <name evidence="8" type="ORF">JOE42_004186</name>
</gene>
<name>A0ABS2KZV2_9NOCA</name>
<comment type="cofactor">
    <cofactor evidence="1">
        <name>FAD</name>
        <dbReference type="ChEBI" id="CHEBI:57692"/>
    </cofactor>
</comment>
<evidence type="ECO:0000313" key="8">
    <source>
        <dbReference type="EMBL" id="MBM7417453.1"/>
    </source>
</evidence>
<keyword evidence="4" id="KW-0274">FAD</keyword>
<evidence type="ECO:0000259" key="6">
    <source>
        <dbReference type="Pfam" id="PF00441"/>
    </source>
</evidence>
<organism evidence="8 9">
    <name type="scientific">Rhodococcoides corynebacterioides</name>
    <dbReference type="NCBI Taxonomy" id="53972"/>
    <lineage>
        <taxon>Bacteria</taxon>
        <taxon>Bacillati</taxon>
        <taxon>Actinomycetota</taxon>
        <taxon>Actinomycetes</taxon>
        <taxon>Mycobacteriales</taxon>
        <taxon>Nocardiaceae</taxon>
        <taxon>Rhodococcoides</taxon>
    </lineage>
</organism>
<keyword evidence="5" id="KW-0560">Oxidoreductase</keyword>
<sequence length="346" mass="36873">MNLEPTQDQNDLAATVRKFIDAELPLSMLHRPVEADRRRRTWMRTADLGWLALGVPESSGGVGLGLADETFLLEELGRGLVSGPYLPTMLATQLAVANDAADLVEELSSGERRAGLAVVRGDDEPLVVVDGIDTDYLLLWSADAVSLIRTPDDLQDIASLDPGTAFGHVRRPESDALLTADDATVKALHSRAAVLTAAQLAGMLQAMRDMSVGYCKTRTQFGKPIGSFQAVSRRCADMAVRAWSSTSLARMAGLCIDAGRVDGPYVAATAKTVAGTGAAASAKDNIQNLGGIGFTGEHDAHLFYKRVRIIDTVWGDSRHQATQVNDGYPGILGIGSDHGLSLRGEY</sequence>
<dbReference type="Pfam" id="PF00441">
    <property type="entry name" value="Acyl-CoA_dh_1"/>
    <property type="match status" value="1"/>
</dbReference>
<evidence type="ECO:0000256" key="4">
    <source>
        <dbReference type="ARBA" id="ARBA00022827"/>
    </source>
</evidence>
<dbReference type="Gene3D" id="1.20.140.10">
    <property type="entry name" value="Butyryl-CoA Dehydrogenase, subunit A, domain 3"/>
    <property type="match status" value="1"/>
</dbReference>
<dbReference type="Gene3D" id="1.10.540.10">
    <property type="entry name" value="Acyl-CoA dehydrogenase/oxidase, N-terminal domain"/>
    <property type="match status" value="1"/>
</dbReference>
<accession>A0ABS2KZV2</accession>
<proteinExistence type="inferred from homology"/>
<comment type="caution">
    <text evidence="8">The sequence shown here is derived from an EMBL/GenBank/DDBJ whole genome shotgun (WGS) entry which is preliminary data.</text>
</comment>
<dbReference type="InterPro" id="IPR013786">
    <property type="entry name" value="AcylCoA_DH/ox_N"/>
</dbReference>
<feature type="domain" description="Acyl-CoA dehydrogenase/oxidase C-terminal" evidence="6">
    <location>
        <begin position="193"/>
        <end position="325"/>
    </location>
</feature>
<dbReference type="Proteomes" id="UP000703038">
    <property type="component" value="Unassembled WGS sequence"/>
</dbReference>
<evidence type="ECO:0000256" key="5">
    <source>
        <dbReference type="ARBA" id="ARBA00023002"/>
    </source>
</evidence>
<dbReference type="InterPro" id="IPR009075">
    <property type="entry name" value="AcylCo_DH/oxidase_C"/>
</dbReference>
<dbReference type="Pfam" id="PF02771">
    <property type="entry name" value="Acyl-CoA_dh_N"/>
    <property type="match status" value="1"/>
</dbReference>
<reference evidence="8 9" key="1">
    <citation type="submission" date="2021-01" db="EMBL/GenBank/DDBJ databases">
        <title>Genomics of switchgrass bacterial isolates.</title>
        <authorList>
            <person name="Shade A."/>
        </authorList>
    </citation>
    <scope>NUCLEOTIDE SEQUENCE [LARGE SCALE GENOMIC DNA]</scope>
    <source>
        <strain evidence="8 9">PvP111</strain>
    </source>
</reference>
<dbReference type="InterPro" id="IPR037069">
    <property type="entry name" value="AcylCoA_DH/ox_N_sf"/>
</dbReference>
<evidence type="ECO:0000259" key="7">
    <source>
        <dbReference type="Pfam" id="PF02771"/>
    </source>
</evidence>
<dbReference type="InterPro" id="IPR009100">
    <property type="entry name" value="AcylCoA_DH/oxidase_NM_dom_sf"/>
</dbReference>
<keyword evidence="3" id="KW-0285">Flavoprotein</keyword>
<keyword evidence="9" id="KW-1185">Reference proteome</keyword>
<dbReference type="PANTHER" id="PTHR43884:SF20">
    <property type="entry name" value="ACYL-COA DEHYDROGENASE FADE28"/>
    <property type="match status" value="1"/>
</dbReference>
<dbReference type="PANTHER" id="PTHR43884">
    <property type="entry name" value="ACYL-COA DEHYDROGENASE"/>
    <property type="match status" value="1"/>
</dbReference>
<evidence type="ECO:0000256" key="1">
    <source>
        <dbReference type="ARBA" id="ARBA00001974"/>
    </source>
</evidence>
<comment type="similarity">
    <text evidence="2">Belongs to the acyl-CoA dehydrogenase family.</text>
</comment>
<protein>
    <submittedName>
        <fullName evidence="8">Alkylation response protein AidB-like acyl-CoA dehydrogenase</fullName>
    </submittedName>
</protein>
<evidence type="ECO:0000256" key="2">
    <source>
        <dbReference type="ARBA" id="ARBA00009347"/>
    </source>
</evidence>
<dbReference type="EMBL" id="JAFBBK010000001">
    <property type="protein sequence ID" value="MBM7417453.1"/>
    <property type="molecule type" value="Genomic_DNA"/>
</dbReference>
<dbReference type="SUPFAM" id="SSF47203">
    <property type="entry name" value="Acyl-CoA dehydrogenase C-terminal domain-like"/>
    <property type="match status" value="1"/>
</dbReference>
<feature type="domain" description="Acyl-CoA dehydrogenase/oxidase N-terminal" evidence="7">
    <location>
        <begin position="6"/>
        <end position="90"/>
    </location>
</feature>
<evidence type="ECO:0000313" key="9">
    <source>
        <dbReference type="Proteomes" id="UP000703038"/>
    </source>
</evidence>
<dbReference type="RefSeq" id="WP_204870119.1">
    <property type="nucleotide sequence ID" value="NZ_JAFBBK010000001.1"/>
</dbReference>